<dbReference type="Proteomes" id="UP001529510">
    <property type="component" value="Unassembled WGS sequence"/>
</dbReference>
<organism evidence="1 2">
    <name type="scientific">Cirrhinus mrigala</name>
    <name type="common">Mrigala</name>
    <dbReference type="NCBI Taxonomy" id="683832"/>
    <lineage>
        <taxon>Eukaryota</taxon>
        <taxon>Metazoa</taxon>
        <taxon>Chordata</taxon>
        <taxon>Craniata</taxon>
        <taxon>Vertebrata</taxon>
        <taxon>Euteleostomi</taxon>
        <taxon>Actinopterygii</taxon>
        <taxon>Neopterygii</taxon>
        <taxon>Teleostei</taxon>
        <taxon>Ostariophysi</taxon>
        <taxon>Cypriniformes</taxon>
        <taxon>Cyprinidae</taxon>
        <taxon>Labeoninae</taxon>
        <taxon>Labeonini</taxon>
        <taxon>Cirrhinus</taxon>
    </lineage>
</organism>
<accession>A0ABD0NRG2</accession>
<keyword evidence="2" id="KW-1185">Reference proteome</keyword>
<feature type="non-terminal residue" evidence="1">
    <location>
        <position position="56"/>
    </location>
</feature>
<proteinExistence type="predicted"/>
<name>A0ABD0NRG2_CIRMR</name>
<dbReference type="AlphaFoldDB" id="A0ABD0NRG2"/>
<reference evidence="1 2" key="1">
    <citation type="submission" date="2024-05" db="EMBL/GenBank/DDBJ databases">
        <title>Genome sequencing and assembly of Indian major carp, Cirrhinus mrigala (Hamilton, 1822).</title>
        <authorList>
            <person name="Mohindra V."/>
            <person name="Chowdhury L.M."/>
            <person name="Lal K."/>
            <person name="Jena J.K."/>
        </authorList>
    </citation>
    <scope>NUCLEOTIDE SEQUENCE [LARGE SCALE GENOMIC DNA]</scope>
    <source>
        <strain evidence="1">CM1030</strain>
        <tissue evidence="1">Blood</tissue>
    </source>
</reference>
<gene>
    <name evidence="1" type="ORF">M9458_040241</name>
</gene>
<evidence type="ECO:0000313" key="2">
    <source>
        <dbReference type="Proteomes" id="UP001529510"/>
    </source>
</evidence>
<protein>
    <submittedName>
        <fullName evidence="1">Uncharacterized protein</fullName>
    </submittedName>
</protein>
<sequence length="56" mass="6226">MSNRSAAISRPVARTAHIWKDRDFIYDGEMTAGVDGARNDGRDHAAYSVSGLKRFQ</sequence>
<dbReference type="EMBL" id="JAMKFB020000020">
    <property type="protein sequence ID" value="KAL0164488.1"/>
    <property type="molecule type" value="Genomic_DNA"/>
</dbReference>
<evidence type="ECO:0000313" key="1">
    <source>
        <dbReference type="EMBL" id="KAL0164488.1"/>
    </source>
</evidence>
<comment type="caution">
    <text evidence="1">The sequence shown here is derived from an EMBL/GenBank/DDBJ whole genome shotgun (WGS) entry which is preliminary data.</text>
</comment>